<feature type="domain" description="HTH tetR-type" evidence="5">
    <location>
        <begin position="12"/>
        <end position="72"/>
    </location>
</feature>
<dbReference type="RefSeq" id="WP_277278612.1">
    <property type="nucleotide sequence ID" value="NZ_JAROCY010000012.1"/>
</dbReference>
<organism evidence="6 7">
    <name type="scientific">Novosphingobium cyanobacteriorum</name>
    <dbReference type="NCBI Taxonomy" id="3024215"/>
    <lineage>
        <taxon>Bacteria</taxon>
        <taxon>Pseudomonadati</taxon>
        <taxon>Pseudomonadota</taxon>
        <taxon>Alphaproteobacteria</taxon>
        <taxon>Sphingomonadales</taxon>
        <taxon>Sphingomonadaceae</taxon>
        <taxon>Novosphingobium</taxon>
    </lineage>
</organism>
<evidence type="ECO:0000256" key="4">
    <source>
        <dbReference type="PROSITE-ProRule" id="PRU00335"/>
    </source>
</evidence>
<evidence type="ECO:0000256" key="2">
    <source>
        <dbReference type="ARBA" id="ARBA00023125"/>
    </source>
</evidence>
<dbReference type="PRINTS" id="PR00455">
    <property type="entry name" value="HTHTETR"/>
</dbReference>
<protein>
    <submittedName>
        <fullName evidence="6">TetR/AcrR family transcriptional regulator</fullName>
    </submittedName>
</protein>
<dbReference type="Pfam" id="PF00440">
    <property type="entry name" value="TetR_N"/>
    <property type="match status" value="1"/>
</dbReference>
<dbReference type="PROSITE" id="PS01081">
    <property type="entry name" value="HTH_TETR_1"/>
    <property type="match status" value="1"/>
</dbReference>
<dbReference type="InterPro" id="IPR054156">
    <property type="entry name" value="YxaF_TetR_C"/>
</dbReference>
<dbReference type="Pfam" id="PF21993">
    <property type="entry name" value="TetR_C_13_2"/>
    <property type="match status" value="1"/>
</dbReference>
<dbReference type="InterPro" id="IPR023772">
    <property type="entry name" value="DNA-bd_HTH_TetR-type_CS"/>
</dbReference>
<dbReference type="EMBL" id="JAROCY010000012">
    <property type="protein sequence ID" value="MDF8334182.1"/>
    <property type="molecule type" value="Genomic_DNA"/>
</dbReference>
<evidence type="ECO:0000313" key="7">
    <source>
        <dbReference type="Proteomes" id="UP001222770"/>
    </source>
</evidence>
<evidence type="ECO:0000256" key="1">
    <source>
        <dbReference type="ARBA" id="ARBA00023015"/>
    </source>
</evidence>
<dbReference type="PANTHER" id="PTHR47506">
    <property type="entry name" value="TRANSCRIPTIONAL REGULATORY PROTEIN"/>
    <property type="match status" value="1"/>
</dbReference>
<dbReference type="InterPro" id="IPR001647">
    <property type="entry name" value="HTH_TetR"/>
</dbReference>
<proteinExistence type="predicted"/>
<keyword evidence="1" id="KW-0805">Transcription regulation</keyword>
<dbReference type="SUPFAM" id="SSF46689">
    <property type="entry name" value="Homeodomain-like"/>
    <property type="match status" value="1"/>
</dbReference>
<evidence type="ECO:0000259" key="5">
    <source>
        <dbReference type="PROSITE" id="PS50977"/>
    </source>
</evidence>
<feature type="DNA-binding region" description="H-T-H motif" evidence="4">
    <location>
        <begin position="35"/>
        <end position="54"/>
    </location>
</feature>
<sequence>MIPNRPFRPTAATAREKLLEAAVRLVRAQGFAATSVDQLCGEAGVTKGAFFHHFPSKEALGVAAAEFWSASTGAFFADAPFHGFPDPVDRVLGYIDLRIALIGGRAEAFSCVAGTMVQEAFRSSAAIRMACEASIMGNAAALEEDLAAAIDRCGVSGTTAASLSRHVQAVIQGAFILAKTQPEDSAADLAREQLGHLRRYFAMLFHRIGEEIAS</sequence>
<dbReference type="InterPro" id="IPR009057">
    <property type="entry name" value="Homeodomain-like_sf"/>
</dbReference>
<keyword evidence="3" id="KW-0804">Transcription</keyword>
<dbReference type="Proteomes" id="UP001222770">
    <property type="component" value="Unassembled WGS sequence"/>
</dbReference>
<dbReference type="Gene3D" id="1.10.357.10">
    <property type="entry name" value="Tetracycline Repressor, domain 2"/>
    <property type="match status" value="1"/>
</dbReference>
<name>A0ABT6CK40_9SPHN</name>
<dbReference type="PANTHER" id="PTHR47506:SF1">
    <property type="entry name" value="HTH-TYPE TRANSCRIPTIONAL REGULATOR YJDC"/>
    <property type="match status" value="1"/>
</dbReference>
<keyword evidence="7" id="KW-1185">Reference proteome</keyword>
<dbReference type="InterPro" id="IPR036271">
    <property type="entry name" value="Tet_transcr_reg_TetR-rel_C_sf"/>
</dbReference>
<evidence type="ECO:0000313" key="6">
    <source>
        <dbReference type="EMBL" id="MDF8334182.1"/>
    </source>
</evidence>
<keyword evidence="2 4" id="KW-0238">DNA-binding</keyword>
<reference evidence="6 7" key="1">
    <citation type="submission" date="2023-03" db="EMBL/GenBank/DDBJ databases">
        <title>Novosphingobium cyanobacteriorum sp. nov., isolated from a eutrophic reservoir during the Microcystis bloom period.</title>
        <authorList>
            <person name="Kang M."/>
            <person name="Le V."/>
            <person name="Ko S.-R."/>
            <person name="Lee S.-A."/>
            <person name="Ahn C.-Y."/>
        </authorList>
    </citation>
    <scope>NUCLEOTIDE SEQUENCE [LARGE SCALE GENOMIC DNA]</scope>
    <source>
        <strain evidence="6 7">HBC54</strain>
    </source>
</reference>
<evidence type="ECO:0000256" key="3">
    <source>
        <dbReference type="ARBA" id="ARBA00023163"/>
    </source>
</evidence>
<accession>A0ABT6CK40</accession>
<dbReference type="PROSITE" id="PS50977">
    <property type="entry name" value="HTH_TETR_2"/>
    <property type="match status" value="1"/>
</dbReference>
<gene>
    <name evidence="6" type="ORF">POM99_13285</name>
</gene>
<comment type="caution">
    <text evidence="6">The sequence shown here is derived from an EMBL/GenBank/DDBJ whole genome shotgun (WGS) entry which is preliminary data.</text>
</comment>
<dbReference type="SUPFAM" id="SSF48498">
    <property type="entry name" value="Tetracyclin repressor-like, C-terminal domain"/>
    <property type="match status" value="1"/>
</dbReference>